<dbReference type="Gene3D" id="3.40.30.10">
    <property type="entry name" value="Glutaredoxin"/>
    <property type="match status" value="1"/>
</dbReference>
<reference evidence="5" key="3">
    <citation type="submission" date="2019-08" db="EMBL/GenBank/DDBJ databases">
        <authorList>
            <consortium name="Photinus pyralis genome working group"/>
            <person name="Fallon T.R."/>
            <person name="Sander Lower S.E."/>
            <person name="Weng J.-K."/>
        </authorList>
    </citation>
    <scope>NUCLEOTIDE SEQUENCE</scope>
    <source>
        <strain evidence="5">1611_PpyrPB1</strain>
        <tissue evidence="5">Whole body</tissue>
    </source>
</reference>
<dbReference type="PANTHER" id="PTHR43969:SF9">
    <property type="entry name" value="GLUTATHIONE S TRANSFERASE D10, ISOFORM A-RELATED"/>
    <property type="match status" value="1"/>
</dbReference>
<feature type="domain" description="GST N-terminal" evidence="2">
    <location>
        <begin position="2"/>
        <end position="83"/>
    </location>
</feature>
<evidence type="ECO:0000313" key="6">
    <source>
        <dbReference type="Proteomes" id="UP000327044"/>
    </source>
</evidence>
<dbReference type="SFLD" id="SFLDG00358">
    <property type="entry name" value="Main_(cytGST)"/>
    <property type="match status" value="1"/>
</dbReference>
<dbReference type="InterPro" id="IPR036282">
    <property type="entry name" value="Glutathione-S-Trfase_C_sf"/>
</dbReference>
<dbReference type="Pfam" id="PF13417">
    <property type="entry name" value="GST_N_3"/>
    <property type="match status" value="1"/>
</dbReference>
<evidence type="ECO:0000259" key="3">
    <source>
        <dbReference type="PROSITE" id="PS50405"/>
    </source>
</evidence>
<dbReference type="SFLD" id="SFLDG01153">
    <property type="entry name" value="Main.4:_Theta-like"/>
    <property type="match status" value="1"/>
</dbReference>
<dbReference type="Proteomes" id="UP000327044">
    <property type="component" value="Unassembled WGS sequence"/>
</dbReference>
<dbReference type="SFLD" id="SFLDS00019">
    <property type="entry name" value="Glutathione_Transferase_(cytos"/>
    <property type="match status" value="1"/>
</dbReference>
<dbReference type="PROSITE" id="PS50405">
    <property type="entry name" value="GST_CTER"/>
    <property type="match status" value="1"/>
</dbReference>
<dbReference type="SUPFAM" id="SSF52833">
    <property type="entry name" value="Thioredoxin-like"/>
    <property type="match status" value="1"/>
</dbReference>
<dbReference type="OrthoDB" id="2309723at2759"/>
<dbReference type="InterPro" id="IPR010987">
    <property type="entry name" value="Glutathione-S-Trfase_C-like"/>
</dbReference>
<evidence type="ECO:0000259" key="2">
    <source>
        <dbReference type="PROSITE" id="PS50404"/>
    </source>
</evidence>
<comment type="subunit">
    <text evidence="1">Homodimer.</text>
</comment>
<proteinExistence type="predicted"/>
<dbReference type="CDD" id="cd03177">
    <property type="entry name" value="GST_C_Delta_Epsilon"/>
    <property type="match status" value="1"/>
</dbReference>
<accession>A0A1Y1MUG5</accession>
<reference evidence="4" key="1">
    <citation type="journal article" date="2016" name="Sci. Rep.">
        <title>Molecular characterization of firefly nuptial gifts: a multi-omics approach sheds light on postcopulatory sexual selection.</title>
        <authorList>
            <person name="Al-Wathiqui N."/>
            <person name="Fallon T.R."/>
            <person name="South A."/>
            <person name="Weng J.K."/>
            <person name="Lewis S.M."/>
        </authorList>
    </citation>
    <scope>NUCLEOTIDE SEQUENCE</scope>
</reference>
<dbReference type="GO" id="GO:0004364">
    <property type="term" value="F:glutathione transferase activity"/>
    <property type="evidence" value="ECO:0007669"/>
    <property type="project" value="TreeGrafter"/>
</dbReference>
<dbReference type="InterPro" id="IPR040079">
    <property type="entry name" value="Glutathione_S-Trfase"/>
</dbReference>
<dbReference type="Pfam" id="PF00043">
    <property type="entry name" value="GST_C"/>
    <property type="match status" value="1"/>
</dbReference>
<name>A0A1Y1MUG5_PHOPY</name>
<dbReference type="Gene3D" id="1.20.1050.10">
    <property type="match status" value="1"/>
</dbReference>
<dbReference type="FunFam" id="1.20.1050.10:FF:000007">
    <property type="entry name" value="Glutathione S-transferase 1-1"/>
    <property type="match status" value="1"/>
</dbReference>
<dbReference type="InParanoid" id="A0A1Y1MUG5"/>
<dbReference type="FunFam" id="3.40.30.10:FF:000034">
    <property type="entry name" value="glutathione S-transferase 1"/>
    <property type="match status" value="1"/>
</dbReference>
<gene>
    <name evidence="5" type="ORF">PPYR_07505</name>
</gene>
<evidence type="ECO:0000256" key="1">
    <source>
        <dbReference type="ARBA" id="ARBA00011738"/>
    </source>
</evidence>
<dbReference type="CDD" id="cd03045">
    <property type="entry name" value="GST_N_Delta_Epsilon"/>
    <property type="match status" value="1"/>
</dbReference>
<feature type="domain" description="GST C-terminal" evidence="3">
    <location>
        <begin position="89"/>
        <end position="210"/>
    </location>
</feature>
<dbReference type="EMBL" id="GEZM01020441">
    <property type="protein sequence ID" value="JAV89271.1"/>
    <property type="molecule type" value="Transcribed_RNA"/>
</dbReference>
<keyword evidence="6" id="KW-1185">Reference proteome</keyword>
<dbReference type="InterPro" id="IPR036249">
    <property type="entry name" value="Thioredoxin-like_sf"/>
</dbReference>
<dbReference type="PROSITE" id="PS50404">
    <property type="entry name" value="GST_NTER"/>
    <property type="match status" value="1"/>
</dbReference>
<dbReference type="InterPro" id="IPR004045">
    <property type="entry name" value="Glutathione_S-Trfase_N"/>
</dbReference>
<evidence type="ECO:0000313" key="4">
    <source>
        <dbReference type="EMBL" id="JAV89271.1"/>
    </source>
</evidence>
<dbReference type="SUPFAM" id="SSF47616">
    <property type="entry name" value="GST C-terminal domain-like"/>
    <property type="match status" value="1"/>
</dbReference>
<dbReference type="EMBL" id="VVIM01000005">
    <property type="protein sequence ID" value="KAB0799625.1"/>
    <property type="molecule type" value="Genomic_DNA"/>
</dbReference>
<reference evidence="5 6" key="2">
    <citation type="journal article" date="2018" name="Elife">
        <title>Firefly genomes illuminate parallel origins of bioluminescence in beetles.</title>
        <authorList>
            <person name="Fallon T.R."/>
            <person name="Lower S.E."/>
            <person name="Chang C.H."/>
            <person name="Bessho-Uehara M."/>
            <person name="Martin G.J."/>
            <person name="Bewick A.J."/>
            <person name="Behringer M."/>
            <person name="Debat H.J."/>
            <person name="Wong I."/>
            <person name="Day J.C."/>
            <person name="Suvorov A."/>
            <person name="Silva C.J."/>
            <person name="Stanger-Hall K.F."/>
            <person name="Hall D.W."/>
            <person name="Schmitz R.J."/>
            <person name="Nelson D.R."/>
            <person name="Lewis S.M."/>
            <person name="Shigenobu S."/>
            <person name="Bybee S.M."/>
            <person name="Larracuente A.M."/>
            <person name="Oba Y."/>
            <person name="Weng J.K."/>
        </authorList>
    </citation>
    <scope>NUCLEOTIDE SEQUENCE [LARGE SCALE GENOMIC DNA]</scope>
    <source>
        <strain evidence="5">1611_PpyrPB1</strain>
        <tissue evidence="5">Whole body</tissue>
    </source>
</reference>
<evidence type="ECO:0000313" key="5">
    <source>
        <dbReference type="EMBL" id="KAB0799625.1"/>
    </source>
</evidence>
<organism evidence="4">
    <name type="scientific">Photinus pyralis</name>
    <name type="common">Common eastern firefly</name>
    <name type="synonym">Lampyris pyralis</name>
    <dbReference type="NCBI Taxonomy" id="7054"/>
    <lineage>
        <taxon>Eukaryota</taxon>
        <taxon>Metazoa</taxon>
        <taxon>Ecdysozoa</taxon>
        <taxon>Arthropoda</taxon>
        <taxon>Hexapoda</taxon>
        <taxon>Insecta</taxon>
        <taxon>Pterygota</taxon>
        <taxon>Neoptera</taxon>
        <taxon>Endopterygota</taxon>
        <taxon>Coleoptera</taxon>
        <taxon>Polyphaga</taxon>
        <taxon>Elateriformia</taxon>
        <taxon>Elateroidea</taxon>
        <taxon>Lampyridae</taxon>
        <taxon>Lampyrinae</taxon>
        <taxon>Photinus</taxon>
    </lineage>
</organism>
<dbReference type="AlphaFoldDB" id="A0A1Y1MUG5"/>
<protein>
    <submittedName>
        <fullName evidence="4">Uncharacterized protein</fullName>
    </submittedName>
</protein>
<dbReference type="PANTHER" id="PTHR43969">
    <property type="entry name" value="GLUTATHIONE S TRANSFERASE D10, ISOFORM A-RELATED"/>
    <property type="match status" value="1"/>
</dbReference>
<sequence length="220" mass="24958">MAPIKLYKCDGSPPVRAVLLTAKALGVHLVECDINFFKGEHKTPEYLAMNPLHTVPTMDDNGKILCDSHAMMSYLVGKFAKDDSLYPKDLFQRALVDQKFAFDLGVLFPLLKRINFAYISKEVTSLTPKMREDVGEAYDFLEKMLKGKEWIALDHVTLADFCCYTSLTCLVYHVPIDPVAYPCLKRWFDRCRHLPLFASDAHQFEKLKDLMKAIGACKGA</sequence>
<dbReference type="InterPro" id="IPR004046">
    <property type="entry name" value="GST_C"/>
</dbReference>
<dbReference type="GO" id="GO:0006749">
    <property type="term" value="P:glutathione metabolic process"/>
    <property type="evidence" value="ECO:0007669"/>
    <property type="project" value="TreeGrafter"/>
</dbReference>